<keyword evidence="3" id="KW-1185">Reference proteome</keyword>
<feature type="transmembrane region" description="Helical" evidence="1">
    <location>
        <begin position="12"/>
        <end position="32"/>
    </location>
</feature>
<comment type="caution">
    <text evidence="2">The sequence shown here is derived from an EMBL/GenBank/DDBJ whole genome shotgun (WGS) entry which is preliminary data.</text>
</comment>
<keyword evidence="1" id="KW-1133">Transmembrane helix</keyword>
<dbReference type="AlphaFoldDB" id="A0A8H6RVK5"/>
<organism evidence="2 3">
    <name type="scientific">Pseudocercospora fuligena</name>
    <dbReference type="NCBI Taxonomy" id="685502"/>
    <lineage>
        <taxon>Eukaryota</taxon>
        <taxon>Fungi</taxon>
        <taxon>Dikarya</taxon>
        <taxon>Ascomycota</taxon>
        <taxon>Pezizomycotina</taxon>
        <taxon>Dothideomycetes</taxon>
        <taxon>Dothideomycetidae</taxon>
        <taxon>Mycosphaerellales</taxon>
        <taxon>Mycosphaerellaceae</taxon>
        <taxon>Pseudocercospora</taxon>
    </lineage>
</organism>
<dbReference type="OrthoDB" id="3649156at2759"/>
<dbReference type="EMBL" id="JABCIY010000007">
    <property type="protein sequence ID" value="KAF7197707.1"/>
    <property type="molecule type" value="Genomic_DNA"/>
</dbReference>
<keyword evidence="1" id="KW-0812">Transmembrane</keyword>
<evidence type="ECO:0000313" key="3">
    <source>
        <dbReference type="Proteomes" id="UP000660729"/>
    </source>
</evidence>
<protein>
    <submittedName>
        <fullName evidence="2">Uncharacterized protein</fullName>
    </submittedName>
</protein>
<evidence type="ECO:0000256" key="1">
    <source>
        <dbReference type="SAM" id="Phobius"/>
    </source>
</evidence>
<gene>
    <name evidence="2" type="ORF">HII31_00796</name>
</gene>
<reference evidence="2" key="1">
    <citation type="submission" date="2020-04" db="EMBL/GenBank/DDBJ databases">
        <title>Draft genome resource of the tomato pathogen Pseudocercospora fuligena.</title>
        <authorList>
            <person name="Zaccaron A."/>
        </authorList>
    </citation>
    <scope>NUCLEOTIDE SEQUENCE</scope>
    <source>
        <strain evidence="2">PF001</strain>
    </source>
</reference>
<dbReference type="Proteomes" id="UP000660729">
    <property type="component" value="Unassembled WGS sequence"/>
</dbReference>
<keyword evidence="1" id="KW-0472">Membrane</keyword>
<evidence type="ECO:0000313" key="2">
    <source>
        <dbReference type="EMBL" id="KAF7197707.1"/>
    </source>
</evidence>
<name>A0A8H6RVK5_9PEZI</name>
<proteinExistence type="predicted"/>
<sequence length="62" mass="7103">MAAYEKMLRTFSITLATLIGVAMLVIIARLLVKHRRIMVKEEDVEMQSFDESSTRSKRDTDG</sequence>
<accession>A0A8H6RVK5</accession>